<dbReference type="NCBIfam" id="TIGR00762">
    <property type="entry name" value="DegV"/>
    <property type="match status" value="1"/>
</dbReference>
<evidence type="ECO:0000313" key="3">
    <source>
        <dbReference type="Proteomes" id="UP001437460"/>
    </source>
</evidence>
<proteinExistence type="predicted"/>
<dbReference type="InterPro" id="IPR003797">
    <property type="entry name" value="DegV"/>
</dbReference>
<evidence type="ECO:0000313" key="2">
    <source>
        <dbReference type="EMBL" id="MEQ2561831.1"/>
    </source>
</evidence>
<reference evidence="2 3" key="1">
    <citation type="submission" date="2024-03" db="EMBL/GenBank/DDBJ databases">
        <title>Human intestinal bacterial collection.</title>
        <authorList>
            <person name="Pauvert C."/>
            <person name="Hitch T.C.A."/>
            <person name="Clavel T."/>
        </authorList>
    </citation>
    <scope>NUCLEOTIDE SEQUENCE [LARGE SCALE GENOMIC DNA]</scope>
    <source>
        <strain evidence="2 3">CLA-AP-H27</strain>
    </source>
</reference>
<dbReference type="EMBL" id="JBBMFJ010000002">
    <property type="protein sequence ID" value="MEQ2561831.1"/>
    <property type="molecule type" value="Genomic_DNA"/>
</dbReference>
<keyword evidence="1" id="KW-0446">Lipid-binding</keyword>
<sequence length="289" mass="31578">MRTTGIVTDSHSSISQSEAERLGIFVLPMPFYMNGTCYYEGMNITREEFLERLGRLEDISTSQPSPEAVMELWDKALSQYEDILYIPISSGLSGSCQTAMMLAQEEKYEGRVYVVDNGSVSTPLHRSILDALELLESGCSAAEVKARMEQVKTKAGIYIAVDDLKYLKHGGRISAGVALVGGLLNVKPVLHFDIGILELHKNCRGLKRAKQTMIEDVKKVIAESYQQEYDAGNMHIVAASSAGKEETEGWVKEIEAAFPGQAILCDDLSFGVTCHIGPGGLGIGYTCKP</sequence>
<organism evidence="2 3">
    <name type="scientific">Ventrimonas faecis</name>
    <dbReference type="NCBI Taxonomy" id="3133170"/>
    <lineage>
        <taxon>Bacteria</taxon>
        <taxon>Bacillati</taxon>
        <taxon>Bacillota</taxon>
        <taxon>Clostridia</taxon>
        <taxon>Lachnospirales</taxon>
        <taxon>Lachnospiraceae</taxon>
        <taxon>Ventrimonas</taxon>
    </lineage>
</organism>
<dbReference type="Gene3D" id="3.40.50.10170">
    <property type="match status" value="1"/>
</dbReference>
<protein>
    <submittedName>
        <fullName evidence="2">DegV family protein</fullName>
    </submittedName>
</protein>
<dbReference type="PANTHER" id="PTHR33434:SF2">
    <property type="entry name" value="FATTY ACID-BINDING PROTEIN TM_1468"/>
    <property type="match status" value="1"/>
</dbReference>
<dbReference type="PANTHER" id="PTHR33434">
    <property type="entry name" value="DEGV DOMAIN-CONTAINING PROTEIN DR_1986-RELATED"/>
    <property type="match status" value="1"/>
</dbReference>
<evidence type="ECO:0000256" key="1">
    <source>
        <dbReference type="ARBA" id="ARBA00023121"/>
    </source>
</evidence>
<dbReference type="Proteomes" id="UP001437460">
    <property type="component" value="Unassembled WGS sequence"/>
</dbReference>
<dbReference type="RefSeq" id="WP_349228275.1">
    <property type="nucleotide sequence ID" value="NZ_JBBMFJ010000002.1"/>
</dbReference>
<name>A0ABV1HHP8_9FIRM</name>
<comment type="caution">
    <text evidence="2">The sequence shown here is derived from an EMBL/GenBank/DDBJ whole genome shotgun (WGS) entry which is preliminary data.</text>
</comment>
<dbReference type="InterPro" id="IPR050270">
    <property type="entry name" value="DegV_domain_contain"/>
</dbReference>
<accession>A0ABV1HHP8</accession>
<dbReference type="InterPro" id="IPR043168">
    <property type="entry name" value="DegV_C"/>
</dbReference>
<keyword evidence="3" id="KW-1185">Reference proteome</keyword>
<dbReference type="Gene3D" id="3.30.1180.10">
    <property type="match status" value="1"/>
</dbReference>
<gene>
    <name evidence="2" type="ORF">WMO41_01320</name>
</gene>
<dbReference type="SUPFAM" id="SSF82549">
    <property type="entry name" value="DAK1/DegV-like"/>
    <property type="match status" value="1"/>
</dbReference>
<dbReference type="PROSITE" id="PS51482">
    <property type="entry name" value="DEGV"/>
    <property type="match status" value="1"/>
</dbReference>
<dbReference type="Pfam" id="PF02645">
    <property type="entry name" value="DegV"/>
    <property type="match status" value="1"/>
</dbReference>